<organism evidence="1">
    <name type="scientific">Rhizophagus irregularis (strain DAOM 181602 / DAOM 197198 / MUCL 43194)</name>
    <name type="common">Arbuscular mycorrhizal fungus</name>
    <name type="synonym">Glomus intraradices</name>
    <dbReference type="NCBI Taxonomy" id="747089"/>
    <lineage>
        <taxon>Eukaryota</taxon>
        <taxon>Fungi</taxon>
        <taxon>Fungi incertae sedis</taxon>
        <taxon>Mucoromycota</taxon>
        <taxon>Glomeromycotina</taxon>
        <taxon>Glomeromycetes</taxon>
        <taxon>Glomerales</taxon>
        <taxon>Glomeraceae</taxon>
        <taxon>Rhizophagus</taxon>
    </lineage>
</organism>
<dbReference type="EMBL" id="KI294328">
    <property type="protein sequence ID" value="ESA04413.1"/>
    <property type="molecule type" value="Genomic_DNA"/>
</dbReference>
<name>U9TDJ9_RHIID</name>
<reference evidence="1" key="1">
    <citation type="submission" date="2013-07" db="EMBL/GenBank/DDBJ databases">
        <title>The genome of an arbuscular mycorrhizal fungus provides insights into the evolution of the oldest plant symbiosis.</title>
        <authorList>
            <consortium name="DOE Joint Genome Institute"/>
            <person name="Tisserant E."/>
            <person name="Malbreil M."/>
            <person name="Kuo A."/>
            <person name="Kohler A."/>
            <person name="Symeonidi A."/>
            <person name="Balestrini R."/>
            <person name="Charron P."/>
            <person name="Duensing N."/>
            <person name="Frei-dit-Frey N."/>
            <person name="Gianinazzi-Pearson V."/>
            <person name="Gilbert B."/>
            <person name="Handa Y."/>
            <person name="Hijri M."/>
            <person name="Kaul R."/>
            <person name="Kawaguchi M."/>
            <person name="Krajinski F."/>
            <person name="Lammers P."/>
            <person name="Lapierre D."/>
            <person name="Masclaux F.G."/>
            <person name="Murat C."/>
            <person name="Morin E."/>
            <person name="Ndikumana S."/>
            <person name="Pagni M."/>
            <person name="Petitpierre D."/>
            <person name="Requena N."/>
            <person name="Rosikiewicz P."/>
            <person name="Riley R."/>
            <person name="Saito K."/>
            <person name="San Clemente H."/>
            <person name="Shapiro H."/>
            <person name="van Tuinen D."/>
            <person name="Becard G."/>
            <person name="Bonfante P."/>
            <person name="Paszkowski U."/>
            <person name="Shachar-Hill Y."/>
            <person name="Young J.P."/>
            <person name="Sanders I.R."/>
            <person name="Henrissat B."/>
            <person name="Rensing S.A."/>
            <person name="Grigoriev I.V."/>
            <person name="Corradi N."/>
            <person name="Roux C."/>
            <person name="Martin F."/>
        </authorList>
    </citation>
    <scope>NUCLEOTIDE SEQUENCE</scope>
    <source>
        <strain evidence="1">DAOM 197198</strain>
    </source>
</reference>
<evidence type="ECO:0000313" key="1">
    <source>
        <dbReference type="EMBL" id="ESA04413.1"/>
    </source>
</evidence>
<protein>
    <submittedName>
        <fullName evidence="1">Uncharacterized protein</fullName>
    </submittedName>
</protein>
<gene>
    <name evidence="1" type="ORF">GLOINDRAFT_234237</name>
</gene>
<sequence length="68" mass="8024">MFVNMRNFHHWTKVYLKNCTEVVLVVLVQIKPLSIMIIDMILLSLELLITSLMPKSKLLLVKIFRILK</sequence>
<dbReference type="HOGENOM" id="CLU_2795253_0_0_1"/>
<accession>U9TDJ9</accession>
<dbReference type="AlphaFoldDB" id="U9TDJ9"/>
<proteinExistence type="predicted"/>